<evidence type="ECO:0000313" key="1">
    <source>
        <dbReference type="EMBL" id="MCY9606144.1"/>
    </source>
</evidence>
<protein>
    <recommendedName>
        <fullName evidence="5">SMI1/KNR4 family protein</fullName>
    </recommendedName>
</protein>
<reference evidence="2 3" key="1">
    <citation type="submission" date="2019-07" db="EMBL/GenBank/DDBJ databases">
        <title>Paenibacillus thiaminolyticus NRRL B-4156.</title>
        <authorList>
            <person name="Hehnly C."/>
            <person name="Zhang L."/>
        </authorList>
    </citation>
    <scope>NUCLEOTIDE SEQUENCE [LARGE SCALE GENOMIC DNA]</scope>
    <source>
        <strain evidence="2 3">NRRL B-4156</strain>
    </source>
</reference>
<dbReference type="AlphaFoldDB" id="A0AAP9DY10"/>
<dbReference type="EMBL" id="JAMDMM010000009">
    <property type="protein sequence ID" value="MCY9606144.1"/>
    <property type="molecule type" value="Genomic_DNA"/>
</dbReference>
<organism evidence="2 3">
    <name type="scientific">Paenibacillus thiaminolyticus</name>
    <name type="common">Bacillus thiaminolyticus</name>
    <dbReference type="NCBI Taxonomy" id="49283"/>
    <lineage>
        <taxon>Bacteria</taxon>
        <taxon>Bacillati</taxon>
        <taxon>Bacillota</taxon>
        <taxon>Bacilli</taxon>
        <taxon>Bacillales</taxon>
        <taxon>Paenibacillaceae</taxon>
        <taxon>Paenibacillus</taxon>
    </lineage>
</organism>
<dbReference type="Proteomes" id="UP000315377">
    <property type="component" value="Chromosome"/>
</dbReference>
<dbReference type="RefSeq" id="WP_087443174.1">
    <property type="nucleotide sequence ID" value="NZ_CABMNB010000030.1"/>
</dbReference>
<dbReference type="Proteomes" id="UP001209276">
    <property type="component" value="Unassembled WGS sequence"/>
</dbReference>
<evidence type="ECO:0000313" key="3">
    <source>
        <dbReference type="Proteomes" id="UP000315377"/>
    </source>
</evidence>
<proteinExistence type="predicted"/>
<reference evidence="1 4" key="2">
    <citation type="submission" date="2022-05" db="EMBL/GenBank/DDBJ databases">
        <title>Genome Sequencing of Bee-Associated Microbes.</title>
        <authorList>
            <person name="Dunlap C."/>
        </authorList>
    </citation>
    <scope>NUCLEOTIDE SEQUENCE [LARGE SCALE GENOMIC DNA]</scope>
    <source>
        <strain evidence="1 4">NRRL B-14613</strain>
    </source>
</reference>
<dbReference type="GeneID" id="76998577"/>
<evidence type="ECO:0000313" key="4">
    <source>
        <dbReference type="Proteomes" id="UP001209276"/>
    </source>
</evidence>
<evidence type="ECO:0000313" key="2">
    <source>
        <dbReference type="EMBL" id="QDM45799.1"/>
    </source>
</evidence>
<evidence type="ECO:0008006" key="5">
    <source>
        <dbReference type="Google" id="ProtNLM"/>
    </source>
</evidence>
<accession>A0AAP9DY10</accession>
<sequence length="161" mass="18407">MNETLKKIIEKTRIALESDPDGPVIGKIRSGKEVDFEKIKGPKDYYDFLGISNGARCGAIDLFPLETMSGSQSLLEFIENPEDAKEQWIYIGQTLYEPLLINELDGLVYQFYEGPPLEKGECYGTFDCFLLNYVFGKKYSEIIPDADNDDWFQLLKKLQIV</sequence>
<dbReference type="InterPro" id="IPR037883">
    <property type="entry name" value="Knr4/Smi1-like_sf"/>
</dbReference>
<dbReference type="EMBL" id="CP041405">
    <property type="protein sequence ID" value="QDM45799.1"/>
    <property type="molecule type" value="Genomic_DNA"/>
</dbReference>
<name>A0AAP9DY10_PANTH</name>
<dbReference type="SUPFAM" id="SSF160631">
    <property type="entry name" value="SMI1/KNR4-like"/>
    <property type="match status" value="1"/>
</dbReference>
<gene>
    <name evidence="2" type="ORF">FLT43_21690</name>
    <name evidence="1" type="ORF">M5W83_03075</name>
</gene>
<keyword evidence="4" id="KW-1185">Reference proteome</keyword>